<organism evidence="1 2">
    <name type="scientific">Bogoriella caseilytica</name>
    <dbReference type="NCBI Taxonomy" id="56055"/>
    <lineage>
        <taxon>Bacteria</taxon>
        <taxon>Bacillati</taxon>
        <taxon>Actinomycetota</taxon>
        <taxon>Actinomycetes</taxon>
        <taxon>Micrococcales</taxon>
        <taxon>Bogoriellaceae</taxon>
        <taxon>Bogoriella</taxon>
    </lineage>
</organism>
<evidence type="ECO:0000313" key="1">
    <source>
        <dbReference type="EMBL" id="ROR72190.1"/>
    </source>
</evidence>
<protein>
    <submittedName>
        <fullName evidence="1">Putative enzyme related to lactoylglutathione lyase</fullName>
    </submittedName>
</protein>
<reference evidence="1 2" key="1">
    <citation type="submission" date="2018-11" db="EMBL/GenBank/DDBJ databases">
        <title>Sequencing the genomes of 1000 actinobacteria strains.</title>
        <authorList>
            <person name="Klenk H.-P."/>
        </authorList>
    </citation>
    <scope>NUCLEOTIDE SEQUENCE [LARGE SCALE GENOMIC DNA]</scope>
    <source>
        <strain evidence="1 2">DSM 11294</strain>
    </source>
</reference>
<dbReference type="SUPFAM" id="SSF54593">
    <property type="entry name" value="Glyoxalase/Bleomycin resistance protein/Dihydroxybiphenyl dioxygenase"/>
    <property type="match status" value="1"/>
</dbReference>
<name>A0A3N2BA84_9MICO</name>
<dbReference type="OrthoDB" id="9793039at2"/>
<dbReference type="RefSeq" id="WP_148058848.1">
    <property type="nucleotide sequence ID" value="NZ_RKHK01000001.1"/>
</dbReference>
<dbReference type="EMBL" id="RKHK01000001">
    <property type="protein sequence ID" value="ROR72190.1"/>
    <property type="molecule type" value="Genomic_DNA"/>
</dbReference>
<dbReference type="AlphaFoldDB" id="A0A3N2BA84"/>
<proteinExistence type="predicted"/>
<dbReference type="Proteomes" id="UP000280668">
    <property type="component" value="Unassembled WGS sequence"/>
</dbReference>
<dbReference type="CDD" id="cd07247">
    <property type="entry name" value="SgaA_N_like"/>
    <property type="match status" value="1"/>
</dbReference>
<dbReference type="GO" id="GO:0016829">
    <property type="term" value="F:lyase activity"/>
    <property type="evidence" value="ECO:0007669"/>
    <property type="project" value="UniProtKB-KW"/>
</dbReference>
<accession>A0A3N2BA84</accession>
<dbReference type="Gene3D" id="3.10.180.10">
    <property type="entry name" value="2,3-Dihydroxybiphenyl 1,2-Dioxygenase, domain 1"/>
    <property type="match status" value="1"/>
</dbReference>
<dbReference type="InterPro" id="IPR029068">
    <property type="entry name" value="Glyas_Bleomycin-R_OHBP_Dase"/>
</dbReference>
<sequence>MIRSVVWWEVETDAPERFQQFHADLSGWTFRPAFGGTELQADYWVIQAGGSDVGGLQRGAIARSSGTRVYLHTDDLEAALARVRDLAGEVERERVELDGTQWFALFRDSAGVQWGLWTDRP</sequence>
<gene>
    <name evidence="1" type="ORF">EDD31_0538</name>
</gene>
<comment type="caution">
    <text evidence="1">The sequence shown here is derived from an EMBL/GenBank/DDBJ whole genome shotgun (WGS) entry which is preliminary data.</text>
</comment>
<keyword evidence="2" id="KW-1185">Reference proteome</keyword>
<keyword evidence="1" id="KW-0456">Lyase</keyword>
<evidence type="ECO:0000313" key="2">
    <source>
        <dbReference type="Proteomes" id="UP000280668"/>
    </source>
</evidence>